<keyword evidence="10" id="KW-0808">Transferase</keyword>
<dbReference type="Pfam" id="PF01657">
    <property type="entry name" value="Stress-antifung"/>
    <property type="match status" value="1"/>
</dbReference>
<proteinExistence type="inferred from homology"/>
<dbReference type="GO" id="GO:0009506">
    <property type="term" value="C:plasmodesma"/>
    <property type="evidence" value="ECO:0007669"/>
    <property type="project" value="UniProtKB-SubCell"/>
</dbReference>
<evidence type="ECO:0000256" key="8">
    <source>
        <dbReference type="ARBA" id="ARBA00038393"/>
    </source>
</evidence>
<comment type="subcellular location">
    <subcellularLocation>
        <location evidence="7">Cell junction</location>
        <location evidence="7">Plasmodesma</location>
    </subcellularLocation>
    <subcellularLocation>
        <location evidence="1">Cell membrane</location>
        <topology evidence="1">Single-pass type I membrane protein</topology>
    </subcellularLocation>
</comment>
<reference evidence="10" key="1">
    <citation type="journal article" date="2023" name="Nat. Commun.">
        <title>Diploid and tetraploid genomes of Acorus and the evolution of monocots.</title>
        <authorList>
            <person name="Ma L."/>
            <person name="Liu K.W."/>
            <person name="Li Z."/>
            <person name="Hsiao Y.Y."/>
            <person name="Qi Y."/>
            <person name="Fu T."/>
            <person name="Tang G.D."/>
            <person name="Zhang D."/>
            <person name="Sun W.H."/>
            <person name="Liu D.K."/>
            <person name="Li Y."/>
            <person name="Chen G.Z."/>
            <person name="Liu X.D."/>
            <person name="Liao X.Y."/>
            <person name="Jiang Y.T."/>
            <person name="Yu X."/>
            <person name="Hao Y."/>
            <person name="Huang J."/>
            <person name="Zhao X.W."/>
            <person name="Ke S."/>
            <person name="Chen Y.Y."/>
            <person name="Wu W.L."/>
            <person name="Hsu J.L."/>
            <person name="Lin Y.F."/>
            <person name="Huang M.D."/>
            <person name="Li C.Y."/>
            <person name="Huang L."/>
            <person name="Wang Z.W."/>
            <person name="Zhao X."/>
            <person name="Zhong W.Y."/>
            <person name="Peng D.H."/>
            <person name="Ahmad S."/>
            <person name="Lan S."/>
            <person name="Zhang J.S."/>
            <person name="Tsai W.C."/>
            <person name="Van de Peer Y."/>
            <person name="Liu Z.J."/>
        </authorList>
    </citation>
    <scope>NUCLEOTIDE SEQUENCE</scope>
    <source>
        <strain evidence="10">SCP</strain>
    </source>
</reference>
<name>A0AAV9AWY5_ACOGR</name>
<dbReference type="InterPro" id="IPR002902">
    <property type="entry name" value="GNK2"/>
</dbReference>
<dbReference type="GO" id="GO:0016301">
    <property type="term" value="F:kinase activity"/>
    <property type="evidence" value="ECO:0007669"/>
    <property type="project" value="UniProtKB-KW"/>
</dbReference>
<dbReference type="InterPro" id="IPR038408">
    <property type="entry name" value="GNK2_sf"/>
</dbReference>
<reference evidence="10" key="2">
    <citation type="submission" date="2023-06" db="EMBL/GenBank/DDBJ databases">
        <authorList>
            <person name="Ma L."/>
            <person name="Liu K.-W."/>
            <person name="Li Z."/>
            <person name="Hsiao Y.-Y."/>
            <person name="Qi Y."/>
            <person name="Fu T."/>
            <person name="Tang G."/>
            <person name="Zhang D."/>
            <person name="Sun W.-H."/>
            <person name="Liu D.-K."/>
            <person name="Li Y."/>
            <person name="Chen G.-Z."/>
            <person name="Liu X.-D."/>
            <person name="Liao X.-Y."/>
            <person name="Jiang Y.-T."/>
            <person name="Yu X."/>
            <person name="Hao Y."/>
            <person name="Huang J."/>
            <person name="Zhao X.-W."/>
            <person name="Ke S."/>
            <person name="Chen Y.-Y."/>
            <person name="Wu W.-L."/>
            <person name="Hsu J.-L."/>
            <person name="Lin Y.-F."/>
            <person name="Huang M.-D."/>
            <person name="Li C.-Y."/>
            <person name="Huang L."/>
            <person name="Wang Z.-W."/>
            <person name="Zhao X."/>
            <person name="Zhong W.-Y."/>
            <person name="Peng D.-H."/>
            <person name="Ahmad S."/>
            <person name="Lan S."/>
            <person name="Zhang J.-S."/>
            <person name="Tsai W.-C."/>
            <person name="Van De Peer Y."/>
            <person name="Liu Z.-J."/>
        </authorList>
    </citation>
    <scope>NUCLEOTIDE SEQUENCE</scope>
    <source>
        <strain evidence="10">SCP</strain>
        <tissue evidence="10">Leaves</tissue>
    </source>
</reference>
<dbReference type="PROSITE" id="PS51473">
    <property type="entry name" value="GNK2"/>
    <property type="match status" value="1"/>
</dbReference>
<sequence length="127" mass="13711">MDRIAEQMQSNGSGLVVLGMSPDRNYSLAQCYGDLSLFDCAVCYTKARTILPKCYPFTIGRIYLDGCFVRAENNSFFDEFISPNDKAVCGNTTAAQDGVQFATLVKQAVSSAVAKAPSSGVYARGPR</sequence>
<comment type="caution">
    <text evidence="10">The sequence shown here is derived from an EMBL/GenBank/DDBJ whole genome shotgun (WGS) entry which is preliminary data.</text>
</comment>
<feature type="domain" description="Gnk2-homologous" evidence="9">
    <location>
        <begin position="1"/>
        <end position="76"/>
    </location>
</feature>
<keyword evidence="10" id="KW-0675">Receptor</keyword>
<dbReference type="InterPro" id="IPR051378">
    <property type="entry name" value="Cell2Cell_Antifungal"/>
</dbReference>
<dbReference type="PANTHER" id="PTHR32080">
    <property type="entry name" value="ANTIFUNGAL PROTEIN GINKBILOBIN-2-LIKE"/>
    <property type="match status" value="1"/>
</dbReference>
<keyword evidence="5" id="KW-0965">Cell junction</keyword>
<evidence type="ECO:0000256" key="4">
    <source>
        <dbReference type="ARBA" id="ARBA00022737"/>
    </source>
</evidence>
<protein>
    <submittedName>
        <fullName evidence="10">Cysteine-rich receptor-like protein kinase 2</fullName>
    </submittedName>
</protein>
<accession>A0AAV9AWY5</accession>
<evidence type="ECO:0000256" key="7">
    <source>
        <dbReference type="ARBA" id="ARBA00024184"/>
    </source>
</evidence>
<evidence type="ECO:0000256" key="6">
    <source>
        <dbReference type="ARBA" id="ARBA00023157"/>
    </source>
</evidence>
<evidence type="ECO:0000256" key="2">
    <source>
        <dbReference type="ARBA" id="ARBA00022581"/>
    </source>
</evidence>
<evidence type="ECO:0000313" key="11">
    <source>
        <dbReference type="Proteomes" id="UP001179952"/>
    </source>
</evidence>
<dbReference type="PANTHER" id="PTHR32080:SF27">
    <property type="entry name" value="OS01G0548750 PROTEIN"/>
    <property type="match status" value="1"/>
</dbReference>
<dbReference type="AlphaFoldDB" id="A0AAV9AWY5"/>
<dbReference type="Proteomes" id="UP001179952">
    <property type="component" value="Unassembled WGS sequence"/>
</dbReference>
<dbReference type="Gene3D" id="3.30.430.20">
    <property type="entry name" value="Gnk2 domain, C-X8-C-X2-C motif"/>
    <property type="match status" value="1"/>
</dbReference>
<evidence type="ECO:0000256" key="1">
    <source>
        <dbReference type="ARBA" id="ARBA00004251"/>
    </source>
</evidence>
<evidence type="ECO:0000259" key="9">
    <source>
        <dbReference type="PROSITE" id="PS51473"/>
    </source>
</evidence>
<evidence type="ECO:0000256" key="3">
    <source>
        <dbReference type="ARBA" id="ARBA00022729"/>
    </source>
</evidence>
<dbReference type="CDD" id="cd23509">
    <property type="entry name" value="Gnk2-like"/>
    <property type="match status" value="1"/>
</dbReference>
<comment type="similarity">
    <text evidence="8">Belongs to the cysteine-rich repeat secretory protein family. Plasmodesmata-located proteins (PDLD) subfamily.</text>
</comment>
<keyword evidence="6" id="KW-1015">Disulfide bond</keyword>
<gene>
    <name evidence="10" type="ORF">QJS04_geneDACA005059</name>
</gene>
<evidence type="ECO:0000313" key="10">
    <source>
        <dbReference type="EMBL" id="KAK1268683.1"/>
    </source>
</evidence>
<keyword evidence="10" id="KW-0418">Kinase</keyword>
<organism evidence="10 11">
    <name type="scientific">Acorus gramineus</name>
    <name type="common">Dwarf sweet flag</name>
    <dbReference type="NCBI Taxonomy" id="55184"/>
    <lineage>
        <taxon>Eukaryota</taxon>
        <taxon>Viridiplantae</taxon>
        <taxon>Streptophyta</taxon>
        <taxon>Embryophyta</taxon>
        <taxon>Tracheophyta</taxon>
        <taxon>Spermatophyta</taxon>
        <taxon>Magnoliopsida</taxon>
        <taxon>Liliopsida</taxon>
        <taxon>Acoraceae</taxon>
        <taxon>Acorus</taxon>
    </lineage>
</organism>
<keyword evidence="4" id="KW-0677">Repeat</keyword>
<dbReference type="GO" id="GO:0005886">
    <property type="term" value="C:plasma membrane"/>
    <property type="evidence" value="ECO:0007669"/>
    <property type="project" value="UniProtKB-SubCell"/>
</dbReference>
<evidence type="ECO:0000256" key="5">
    <source>
        <dbReference type="ARBA" id="ARBA00022949"/>
    </source>
</evidence>
<dbReference type="EMBL" id="JAUJYN010000006">
    <property type="protein sequence ID" value="KAK1268683.1"/>
    <property type="molecule type" value="Genomic_DNA"/>
</dbReference>
<keyword evidence="2" id="KW-0945">Host-virus interaction</keyword>
<keyword evidence="3" id="KW-0732">Signal</keyword>
<keyword evidence="11" id="KW-1185">Reference proteome</keyword>